<dbReference type="EMBL" id="HG992983">
    <property type="protein sequence ID" value="CAE7196582.1"/>
    <property type="molecule type" value="Genomic_DNA"/>
</dbReference>
<proteinExistence type="predicted"/>
<evidence type="ECO:0000313" key="1">
    <source>
        <dbReference type="EMBL" id="CAE7196582.1"/>
    </source>
</evidence>
<gene>
    <name evidence="1" type="ORF">PTTW11_08398</name>
</gene>
<reference evidence="1" key="1">
    <citation type="submission" date="2021-02" db="EMBL/GenBank/DDBJ databases">
        <authorList>
            <person name="Syme A R."/>
            <person name="Syme A R."/>
            <person name="Moolhuijzen P."/>
        </authorList>
    </citation>
    <scope>NUCLEOTIDE SEQUENCE</scope>
    <source>
        <strain evidence="1">W1-1</strain>
    </source>
</reference>
<sequence>MLTNLPTTLFLVLVAALTLSTNASVQQTDFSGIGHIRVLASDDWQTATPKSGVGCLDVHGKLVPDSGSGEECGVFERMPSFPYTLSTKMGNCTFENEKAEKNTDSRYGKGDLAWSCGDRKTDIYDQLYTITGFPYIFLCSGDIACYYDAKRAPRPNEALSLWQFHWGADQMGITPGHVQLQLMWDKIGDNNNNTPKRQQTAEMLGPRVQITKYVQLPLMGKRSKA</sequence>
<organism evidence="1 2">
    <name type="scientific">Pyrenophora teres f. teres</name>
    <dbReference type="NCBI Taxonomy" id="97479"/>
    <lineage>
        <taxon>Eukaryota</taxon>
        <taxon>Fungi</taxon>
        <taxon>Dikarya</taxon>
        <taxon>Ascomycota</taxon>
        <taxon>Pezizomycotina</taxon>
        <taxon>Dothideomycetes</taxon>
        <taxon>Pleosporomycetidae</taxon>
        <taxon>Pleosporales</taxon>
        <taxon>Pleosporineae</taxon>
        <taxon>Pleosporaceae</taxon>
        <taxon>Pyrenophora</taxon>
    </lineage>
</organism>
<protein>
    <submittedName>
        <fullName evidence="1">Uncharacterized protein</fullName>
    </submittedName>
</protein>
<name>A0A6S6W9D4_9PLEO</name>
<accession>A0A6S6W9D4</accession>
<dbReference type="AlphaFoldDB" id="A0A6S6W9D4"/>
<dbReference type="Proteomes" id="UP000472372">
    <property type="component" value="Chromosome 7"/>
</dbReference>
<evidence type="ECO:0000313" key="2">
    <source>
        <dbReference type="Proteomes" id="UP000472372"/>
    </source>
</evidence>